<dbReference type="Gene3D" id="2.160.10.10">
    <property type="entry name" value="Hexapeptide repeat proteins"/>
    <property type="match status" value="3"/>
</dbReference>
<dbReference type="Gene3D" id="1.10.1200.10">
    <property type="entry name" value="ACP-like"/>
    <property type="match status" value="1"/>
</dbReference>
<feature type="transmembrane region" description="Helical" evidence="2">
    <location>
        <begin position="1133"/>
        <end position="1154"/>
    </location>
</feature>
<evidence type="ECO:0000259" key="3">
    <source>
        <dbReference type="PROSITE" id="PS50075"/>
    </source>
</evidence>
<dbReference type="InterPro" id="IPR036736">
    <property type="entry name" value="ACP-like_sf"/>
</dbReference>
<dbReference type="Gene3D" id="3.30.300.30">
    <property type="match status" value="1"/>
</dbReference>
<feature type="transmembrane region" description="Helical" evidence="2">
    <location>
        <begin position="1166"/>
        <end position="1189"/>
    </location>
</feature>
<dbReference type="Pfam" id="PF00550">
    <property type="entry name" value="PP-binding"/>
    <property type="match status" value="1"/>
</dbReference>
<feature type="region of interest" description="Disordered" evidence="1">
    <location>
        <begin position="856"/>
        <end position="876"/>
    </location>
</feature>
<dbReference type="CDD" id="cd05930">
    <property type="entry name" value="A_NRPS"/>
    <property type="match status" value="1"/>
</dbReference>
<feature type="transmembrane region" description="Helical" evidence="2">
    <location>
        <begin position="737"/>
        <end position="760"/>
    </location>
</feature>
<dbReference type="NCBIfam" id="TIGR02353">
    <property type="entry name" value="NRPS_term_dom"/>
    <property type="match status" value="1"/>
</dbReference>
<dbReference type="PROSITE" id="PS00455">
    <property type="entry name" value="AMP_BINDING"/>
    <property type="match status" value="1"/>
</dbReference>
<dbReference type="Proteomes" id="UP000249396">
    <property type="component" value="Unassembled WGS sequence"/>
</dbReference>
<name>A0A2W4T1H9_9GAMM</name>
<dbReference type="SUPFAM" id="SSF51161">
    <property type="entry name" value="Trimeric LpxA-like enzymes"/>
    <property type="match status" value="3"/>
</dbReference>
<reference evidence="4 5" key="1">
    <citation type="journal article" date="2018" name="Aquat. Microb. Ecol.">
        <title>Gammaproteobacterial methanotrophs dominate.</title>
        <authorList>
            <person name="Rissanen A.J."/>
            <person name="Saarenheimo J."/>
            <person name="Tiirola M."/>
            <person name="Peura S."/>
            <person name="Aalto S.L."/>
            <person name="Karvinen A."/>
            <person name="Nykanen H."/>
        </authorList>
    </citation>
    <scope>NUCLEOTIDE SEQUENCE [LARGE SCALE GENOMIC DNA]</scope>
    <source>
        <strain evidence="4">AMbin10</strain>
    </source>
</reference>
<dbReference type="InterPro" id="IPR000873">
    <property type="entry name" value="AMP-dep_synth/lig_dom"/>
</dbReference>
<keyword evidence="2" id="KW-1133">Transmembrane helix</keyword>
<proteinExistence type="predicted"/>
<dbReference type="InterPro" id="IPR045851">
    <property type="entry name" value="AMP-bd_C_sf"/>
</dbReference>
<dbReference type="GO" id="GO:0031177">
    <property type="term" value="F:phosphopantetheine binding"/>
    <property type="evidence" value="ECO:0007669"/>
    <property type="project" value="TreeGrafter"/>
</dbReference>
<feature type="transmembrane region" description="Helical" evidence="2">
    <location>
        <begin position="657"/>
        <end position="680"/>
    </location>
</feature>
<dbReference type="GO" id="GO:0043041">
    <property type="term" value="P:amino acid activation for nonribosomal peptide biosynthetic process"/>
    <property type="evidence" value="ECO:0007669"/>
    <property type="project" value="TreeGrafter"/>
</dbReference>
<feature type="compositionally biased region" description="Basic and acidic residues" evidence="1">
    <location>
        <begin position="864"/>
        <end position="876"/>
    </location>
</feature>
<dbReference type="InterPro" id="IPR042099">
    <property type="entry name" value="ANL_N_sf"/>
</dbReference>
<dbReference type="InterPro" id="IPR011004">
    <property type="entry name" value="Trimer_LpxA-like_sf"/>
</dbReference>
<dbReference type="PANTHER" id="PTHR45527">
    <property type="entry name" value="NONRIBOSOMAL PEPTIDE SYNTHETASE"/>
    <property type="match status" value="1"/>
</dbReference>
<dbReference type="NCBIfam" id="TIGR01733">
    <property type="entry name" value="AA-adenyl-dom"/>
    <property type="match status" value="1"/>
</dbReference>
<protein>
    <submittedName>
        <fullName evidence="4">Peptide synthetase</fullName>
    </submittedName>
</protein>
<dbReference type="GO" id="GO:0044550">
    <property type="term" value="P:secondary metabolite biosynthetic process"/>
    <property type="evidence" value="ECO:0007669"/>
    <property type="project" value="TreeGrafter"/>
</dbReference>
<accession>A0A2W4T1H9</accession>
<feature type="transmembrane region" description="Helical" evidence="2">
    <location>
        <begin position="883"/>
        <end position="909"/>
    </location>
</feature>
<dbReference type="InterPro" id="IPR020845">
    <property type="entry name" value="AMP-binding_CS"/>
</dbReference>
<dbReference type="InterPro" id="IPR010071">
    <property type="entry name" value="AA_adenyl_dom"/>
</dbReference>
<dbReference type="Pfam" id="PF00501">
    <property type="entry name" value="AMP-binding"/>
    <property type="match status" value="1"/>
</dbReference>
<evidence type="ECO:0000313" key="4">
    <source>
        <dbReference type="EMBL" id="PZN76597.1"/>
    </source>
</evidence>
<dbReference type="SUPFAM" id="SSF56801">
    <property type="entry name" value="Acetyl-CoA synthetase-like"/>
    <property type="match status" value="1"/>
</dbReference>
<dbReference type="SUPFAM" id="SSF47336">
    <property type="entry name" value="ACP-like"/>
    <property type="match status" value="1"/>
</dbReference>
<feature type="domain" description="Carrier" evidence="3">
    <location>
        <begin position="548"/>
        <end position="625"/>
    </location>
</feature>
<keyword evidence="2" id="KW-0472">Membrane</keyword>
<dbReference type="GO" id="GO:0005737">
    <property type="term" value="C:cytoplasm"/>
    <property type="evidence" value="ECO:0007669"/>
    <property type="project" value="TreeGrafter"/>
</dbReference>
<dbReference type="Gene3D" id="3.40.50.12780">
    <property type="entry name" value="N-terminal domain of ligase-like"/>
    <property type="match status" value="1"/>
</dbReference>
<evidence type="ECO:0000256" key="2">
    <source>
        <dbReference type="SAM" id="Phobius"/>
    </source>
</evidence>
<dbReference type="InterPro" id="IPR012728">
    <property type="entry name" value="Pls/PosA_C"/>
</dbReference>
<dbReference type="EMBL" id="QJPH01000357">
    <property type="protein sequence ID" value="PZN76597.1"/>
    <property type="molecule type" value="Genomic_DNA"/>
</dbReference>
<evidence type="ECO:0000313" key="5">
    <source>
        <dbReference type="Proteomes" id="UP000249396"/>
    </source>
</evidence>
<dbReference type="InterPro" id="IPR009081">
    <property type="entry name" value="PP-bd_ACP"/>
</dbReference>
<feature type="transmembrane region" description="Helical" evidence="2">
    <location>
        <begin position="692"/>
        <end position="717"/>
    </location>
</feature>
<keyword evidence="2" id="KW-0812">Transmembrane</keyword>
<organism evidence="4 5">
    <name type="scientific">Candidatus Methylumidiphilus alinenensis</name>
    <dbReference type="NCBI Taxonomy" id="2202197"/>
    <lineage>
        <taxon>Bacteria</taxon>
        <taxon>Pseudomonadati</taxon>
        <taxon>Pseudomonadota</taxon>
        <taxon>Gammaproteobacteria</taxon>
        <taxon>Methylococcales</taxon>
        <taxon>Candidatus Methylumidiphilus</taxon>
    </lineage>
</organism>
<dbReference type="PROSITE" id="PS50075">
    <property type="entry name" value="CARRIER"/>
    <property type="match status" value="1"/>
</dbReference>
<feature type="transmembrane region" description="Helical" evidence="2">
    <location>
        <begin position="921"/>
        <end position="945"/>
    </location>
</feature>
<gene>
    <name evidence="4" type="ORF">DM484_16220</name>
</gene>
<dbReference type="PANTHER" id="PTHR45527:SF1">
    <property type="entry name" value="FATTY ACID SYNTHASE"/>
    <property type="match status" value="1"/>
</dbReference>
<dbReference type="FunFam" id="3.40.50.980:FF:000001">
    <property type="entry name" value="Non-ribosomal peptide synthetase"/>
    <property type="match status" value="1"/>
</dbReference>
<evidence type="ECO:0000256" key="1">
    <source>
        <dbReference type="SAM" id="MobiDB-lite"/>
    </source>
</evidence>
<comment type="caution">
    <text evidence="4">The sequence shown here is derived from an EMBL/GenBank/DDBJ whole genome shotgun (WGS) entry which is preliminary data.</text>
</comment>
<sequence>MFCEDIVKLEIIDTDTEKLIRPIEQVSFSDKKYAFLQNPDPSITKSGLLHTLFENSANLYPDRIAVECRGSNISYGDMESQTNRFANFLHSVGIGKGQRICLLLSKSLEIYTAILGILKAGASYVPLDPSYPEERVRFIVSDSAAVALLTSLEFFDLAGEIDIPKIYLNESRNEIDKQSKKPVPTNIGPEDEAYVIYTSGSTGKPKGVPICHGNAYHLILAEQQIYAVRPEDRLLQGFSLAFDASVEEVWTAFNAAATLIAGTPEIMHAGPDLCKVLAELQISVLSCVPTLLATMPKPVPSIRLLILGGETLPEDFIKPWFSPDRRIYNTYGPTETTVVATASLCRPHEKVTIGRPLANYTIYIMDEDGSLLEKGQEGELVIGGNGVAKGYLNREELTAKQFIVNVQAGLTGDDSPTLYRTGDMARINADDAIEYLGRIDTQVKIRGFRVELAEIEALLRTQAGILNAVALVQEIEGRPVLAAYVISAEGAHVDEQELITRLKRILPPYMVPAFIESTQSFPLLPSGKVDRKAFPAPDRKIAQGTAQEFDSPLKQAIYDQWRKLFSTDIIDETDDFFVNLGGHSLLAAEFVSAMRMDNRFSDLSMGDIYAHPTIAKLAAYLANHIAKTLGAGEAKGATPFFHIGAWKYRLSVCLQALMVYFIMGFFALQWVTPFLIYSFLKAYEYPFWESLGASFMGLVVVYPVMLLLGIACKWLVLGRLKEGDYPIWGFYYLRWLFVQRVLNCVPIHFLSGTPLLCIYLKCLGSKIGKGAHIESHLVAGLDLLSMGEDVCINADANLSCYGLEDGLLKVRRITVGNNVCIGIRSSVGMDVEIGDDTVIGDHTCIASGQRLGENEYWSGSPAIRGEDGPPREGNRHESPFKDALATVFYGVSFFILPAVSLLPIFPGIVFMYHFDYASEDYGYLLLAPVVALIFVVLSALQILLLKWVLLGKLKEGVYSVKSWFYLRKWVVDKLMGSSLDLLLTLYSTIYLNPWYRALGVKIGKNAEVSTAAFILPDLLTIGDGSFIADNAALGPAKAFDGNLILKKTVIGSKSFIGNNAYVPVGAKIGDNCLLGCQSSPPGDVTPDGTSWVGTPAVYLPQRQKSEHQFTEERTYHPTLFVYCQRLFIEFFRVILPSTGFVVFTTLMLSFSIQIEDDFGPTVAALAFPLLYIVFGVAGVALTVIMKLLIVGRYKPAEQPLWSPFVWRTELVTGFCEHFTNEFLTSHLRGTVFLPWYFRMLGMHIGRRACLMTTDFTEFDLVRLGDDVALNEDCTIQTHLFEDRVMKMSNVVIGSRVSIGSNTLILYDTVIEDDVKVGDLSLLMKGERLLKGTEWSGAPVRRINAG</sequence>